<evidence type="ECO:0000259" key="22">
    <source>
        <dbReference type="Pfam" id="PF20726"/>
    </source>
</evidence>
<evidence type="ECO:0000313" key="24">
    <source>
        <dbReference type="Proteomes" id="UP000594080"/>
    </source>
</evidence>
<reference evidence="23 24" key="1">
    <citation type="journal article" date="2016" name="Viruses">
        <title>Genomic Characterization of the Genus Nairovirus (Family Bunyaviridae).</title>
        <authorList>
            <person name="Kuhn J.H."/>
            <person name="Wiley M.R."/>
            <person name="Rodriguez S.E."/>
            <person name="Bao Y."/>
            <person name="Prieto K."/>
            <person name="Travassos da Rosa A.P."/>
            <person name="Guzman H."/>
            <person name="Savji N."/>
            <person name="Ladner J.T."/>
            <person name="Tesh R.B."/>
            <person name="Wada J."/>
            <person name="Jahrling P.B."/>
            <person name="Bente D.A."/>
            <person name="Palacios G."/>
        </authorList>
    </citation>
    <scope>NUCLEOTIDE SEQUENCE [LARGE SCALE GENOMIC DNA]</scope>
    <source>
        <strain evidence="23 24">RV611</strain>
    </source>
</reference>
<dbReference type="GO" id="GO:0019062">
    <property type="term" value="P:virion attachment to host cell"/>
    <property type="evidence" value="ECO:0007669"/>
    <property type="project" value="UniProtKB-KW"/>
</dbReference>
<dbReference type="Gene3D" id="1.10.8.1320">
    <property type="match status" value="1"/>
</dbReference>
<evidence type="ECO:0000256" key="12">
    <source>
        <dbReference type="ARBA" id="ARBA00023136"/>
    </source>
</evidence>
<accession>A0A191KW78</accession>
<organism evidence="23 24">
    <name type="scientific">Bandia virus</name>
    <dbReference type="NCBI Taxonomy" id="248060"/>
    <lineage>
        <taxon>Viruses</taxon>
        <taxon>Riboviria</taxon>
        <taxon>Orthornavirae</taxon>
        <taxon>Negarnaviricota</taxon>
        <taxon>Polyploviricotina</taxon>
        <taxon>Bunyaviricetes</taxon>
        <taxon>Hareavirales</taxon>
        <taxon>Nairoviridae</taxon>
        <taxon>Orthonairovirus</taxon>
        <taxon>Orthonairovirus bandiaense</taxon>
    </lineage>
</organism>
<feature type="region of interest" description="Disordered" evidence="18">
    <location>
        <begin position="1"/>
        <end position="127"/>
    </location>
</feature>
<dbReference type="InterPro" id="IPR048791">
    <property type="entry name" value="Gc_C_bunya"/>
</dbReference>
<keyword evidence="6" id="KW-0945">Host-virus interaction</keyword>
<feature type="transmembrane region" description="Helical" evidence="19">
    <location>
        <begin position="1372"/>
        <end position="1396"/>
    </location>
</feature>
<keyword evidence="8" id="KW-1161">Viral attachment to host cell</keyword>
<feature type="compositionally biased region" description="Polar residues" evidence="18">
    <location>
        <begin position="75"/>
        <end position="100"/>
    </location>
</feature>
<feature type="compositionally biased region" description="Low complexity" evidence="18">
    <location>
        <begin position="18"/>
        <end position="38"/>
    </location>
</feature>
<dbReference type="GO" id="GO:0046718">
    <property type="term" value="P:symbiont entry into host cell"/>
    <property type="evidence" value="ECO:0007669"/>
    <property type="project" value="UniProtKB-KW"/>
</dbReference>
<dbReference type="Pfam" id="PF20682">
    <property type="entry name" value="Hanta_Gc_C"/>
    <property type="match status" value="1"/>
</dbReference>
<dbReference type="GO" id="GO:0044167">
    <property type="term" value="C:host cell endoplasmic reticulum membrane"/>
    <property type="evidence" value="ECO:0007669"/>
    <property type="project" value="UniProtKB-SubCell"/>
</dbReference>
<feature type="transmembrane region" description="Helical" evidence="19">
    <location>
        <begin position="740"/>
        <end position="758"/>
    </location>
</feature>
<name>A0A191KW78_9VIRU</name>
<evidence type="ECO:0000256" key="6">
    <source>
        <dbReference type="ARBA" id="ARBA00022581"/>
    </source>
</evidence>
<dbReference type="InterPro" id="IPR048801">
    <property type="entry name" value="Gn_nairovirus"/>
</dbReference>
<protein>
    <recommendedName>
        <fullName evidence="17">M polyprotein</fullName>
    </recommendedName>
</protein>
<feature type="transmembrane region" description="Helical" evidence="19">
    <location>
        <begin position="609"/>
        <end position="628"/>
    </location>
</feature>
<dbReference type="EMBL" id="KU925447">
    <property type="protein sequence ID" value="AMT75384.1"/>
    <property type="molecule type" value="Viral_cRNA"/>
</dbReference>
<evidence type="ECO:0000256" key="9">
    <source>
        <dbReference type="ARBA" id="ARBA00022812"/>
    </source>
</evidence>
<dbReference type="Pfam" id="PF20726">
    <property type="entry name" value="Nairovirus_Gn"/>
    <property type="match status" value="1"/>
</dbReference>
<keyword evidence="10" id="KW-0946">Virion</keyword>
<evidence type="ECO:0000256" key="3">
    <source>
        <dbReference type="ARBA" id="ARBA00004482"/>
    </source>
</evidence>
<evidence type="ECO:0000256" key="4">
    <source>
        <dbReference type="ARBA" id="ARBA00022506"/>
    </source>
</evidence>
<dbReference type="Proteomes" id="UP000594080">
    <property type="component" value="Genome"/>
</dbReference>
<keyword evidence="19" id="KW-0812">Transmembrane</keyword>
<dbReference type="InterPro" id="IPR002532">
    <property type="entry name" value="Hanta_Gc_N"/>
</dbReference>
<feature type="domain" description="Structural glycoprotein Gn nairovirus" evidence="22">
    <location>
        <begin position="441"/>
        <end position="759"/>
    </location>
</feature>
<evidence type="ECO:0000256" key="2">
    <source>
        <dbReference type="ARBA" id="ARBA00004381"/>
    </source>
</evidence>
<keyword evidence="7" id="KW-1162">Viral penetration into host cytoplasm</keyword>
<proteinExistence type="predicted"/>
<keyword evidence="5" id="KW-1170">Fusion of virus membrane with host endosomal membrane</keyword>
<evidence type="ECO:0000256" key="7">
    <source>
        <dbReference type="ARBA" id="ARBA00022595"/>
    </source>
</evidence>
<keyword evidence="13" id="KW-1015">Disulfide bond</keyword>
<evidence type="ECO:0000313" key="23">
    <source>
        <dbReference type="EMBL" id="AMT75384.1"/>
    </source>
</evidence>
<evidence type="ECO:0000256" key="15">
    <source>
        <dbReference type="ARBA" id="ARBA00023184"/>
    </source>
</evidence>
<evidence type="ECO:0000256" key="5">
    <source>
        <dbReference type="ARBA" id="ARBA00022510"/>
    </source>
</evidence>
<dbReference type="GO" id="GO:0055036">
    <property type="term" value="C:virion membrane"/>
    <property type="evidence" value="ECO:0007669"/>
    <property type="project" value="UniProtKB-SubCell"/>
</dbReference>
<evidence type="ECO:0000256" key="14">
    <source>
        <dbReference type="ARBA" id="ARBA00023180"/>
    </source>
</evidence>
<dbReference type="Pfam" id="PF01561">
    <property type="entry name" value="Hanta_Gc_N"/>
    <property type="match status" value="1"/>
</dbReference>
<keyword evidence="4" id="KW-1168">Fusion of virus membrane with host membrane</keyword>
<evidence type="ECO:0000256" key="17">
    <source>
        <dbReference type="ARBA" id="ARBA00031199"/>
    </source>
</evidence>
<feature type="domain" description="Hantavirus glycoprotein Gc N-terminal" evidence="20">
    <location>
        <begin position="857"/>
        <end position="1181"/>
    </location>
</feature>
<keyword evidence="15" id="KW-1038">Host endoplasmic reticulum</keyword>
<dbReference type="GO" id="GO:0039654">
    <property type="term" value="P:fusion of virus membrane with host endosome membrane"/>
    <property type="evidence" value="ECO:0007669"/>
    <property type="project" value="UniProtKB-KW"/>
</dbReference>
<keyword evidence="14" id="KW-0325">Glycoprotein</keyword>
<feature type="compositionally biased region" description="Polar residues" evidence="18">
    <location>
        <begin position="55"/>
        <end position="68"/>
    </location>
</feature>
<dbReference type="GO" id="GO:0044178">
    <property type="term" value="C:host cell Golgi membrane"/>
    <property type="evidence" value="ECO:0007669"/>
    <property type="project" value="UniProtKB-SubCell"/>
</dbReference>
<evidence type="ECO:0000256" key="19">
    <source>
        <dbReference type="SAM" id="Phobius"/>
    </source>
</evidence>
<keyword evidence="16" id="KW-1160">Virus entry into host cell</keyword>
<evidence type="ECO:0000256" key="18">
    <source>
        <dbReference type="SAM" id="MobiDB-lite"/>
    </source>
</evidence>
<feature type="domain" description="Glycoprotein Gc C-terminal bunyavirales" evidence="21">
    <location>
        <begin position="1185"/>
        <end position="1403"/>
    </location>
</feature>
<keyword evidence="11" id="KW-1043">Host membrane</keyword>
<keyword evidence="19" id="KW-1133">Transmembrane helix</keyword>
<evidence type="ECO:0000256" key="8">
    <source>
        <dbReference type="ARBA" id="ARBA00022804"/>
    </source>
</evidence>
<evidence type="ECO:0000256" key="16">
    <source>
        <dbReference type="ARBA" id="ARBA00023296"/>
    </source>
</evidence>
<sequence>MDDEDFASHIRRRKRESGNTTEEGSGGSSTTQQASQAPPTTPTPSPESRAASTPVTESNAQTADEGNQTTTITTQASALTVPETSEPITSPTLSERSSASIEPERTESSSTGTTSRKLLSINETAPSTLTGNANALKKVGSSLMLDIRTGIDTFKLGMKFQEKRAATTQQVAGFLKSFTSLIVKSIPKSERRREIREVTEYSGTGDLSYKLIKSPGLNENDAGVDTLYSVGNLYFPSYSRLYEINIDRFDTVLQPISRYNYTHNGVLMLCQTQVGQYGMEPGLVYNRTDGTCNLQSTCKGPDLELELSELNFENIKISSTSDMPVLIIAYMTGGMGFSYENLRLHVQWGTCISLHPYNPSSCLFPIRQGIYYPVEHIVIEKKWIQSNSTLTLCGLRKTRQTTMKGVWGMETFRVKIILKRENPRKTRKLLAIEERVHKDWCVSRGMMSKYTKYMLSTAERSVPGPYLGFCNGTKFTTLPMGKEQGCYKVGKMEVHYQCSPRSSAFHAIPECNITEAEHCGHNSICIFLSLNGQGHISYSTEAGEKGVQFCNPDCMFSVRKEMYNDIIVTCPSGKQHRLTINSVDFDCPMRSWLGDKSLYICRMTHRPRLFYAILLWCLFGYMAMRIAIGLTWRGLLTCCKLISCFRNRLDRGRGYCECCKDWVNSSEEWQRHDLCLVSKCPYCAKKLSTTDLPKHAQKDCLEREKVLDGDRAIIMARRTPRVFLKFSAFLNDCTINISRLSWSMILLTMILLLIRPVYSLETVLPVQGIWEEEIKEVQYCTSSCIQEEDGCTCPSEPADETQAFTLRRPLSFHSEGTEKEIAKLVSSPKKIMKSIDVEAPWGTVHVPEAYSPPRSMKHISLSWESSRHLGNKIIVSGKSTAVMKLDPKSSISWVMTDTEASEERILTVSILDYTQVYASRLEYITGDRKVLMWSEGSCTGYCPSKCGCQRKTCQVQEWYHVRNWRCNPTWCLGVGTGCNCCAADVVELYSDWLVSVWNAEHQRTPVIACVEFDHENRVCEVVEAGVEISLGPVSISFSDPYGEEKKMAGRIALFHKKPDTVSHIDLLHNYGLTSAREICSVQSCTHGSAGDYQVFDSDVLVMDDVTSTNMFKKYRNDTAVWMAWEGVSMSYYCNPGDWSTCVGQNLVEKNSEAFQNMYELESNYSSSFFFHSTRVRGLDDTLSLDLKGRPLSSGGNINIFVTVQGLELASKKVVLEGLRLRLTDCTGCFGCTEGASCGIVLGMTAPPEFMLHLKSRSEGVIIPDTSFSVKAETDTVSKIKIFSVLNTAEVCLEILEAKYCPSCTKEAVMSCIKAQLEAPKSVVLEHRGTLFAKSNASCGASTIGCWAASLSSIGAGMKSLFTGVFGSVLKGLLMTLFPVLAIGCFVMFGDKIFLLLKLCKKGRAMAKYKDYGYKKLGDFDSVLNTENMSEKEKEFLKLVSGKNK</sequence>
<evidence type="ECO:0000256" key="10">
    <source>
        <dbReference type="ARBA" id="ARBA00022844"/>
    </source>
</evidence>
<evidence type="ECO:0000259" key="20">
    <source>
        <dbReference type="Pfam" id="PF01561"/>
    </source>
</evidence>
<keyword evidence="12 19" id="KW-0472">Membrane</keyword>
<evidence type="ECO:0000256" key="13">
    <source>
        <dbReference type="ARBA" id="ARBA00023157"/>
    </source>
</evidence>
<keyword evidence="9" id="KW-1040">Host Golgi apparatus</keyword>
<evidence type="ECO:0000256" key="1">
    <source>
        <dbReference type="ARBA" id="ARBA00004244"/>
    </source>
</evidence>
<evidence type="ECO:0000256" key="11">
    <source>
        <dbReference type="ARBA" id="ARBA00022870"/>
    </source>
</evidence>
<comment type="subcellular location">
    <subcellularLocation>
        <location evidence="1">Host Golgi apparatus membrane</location>
        <topology evidence="1">Single-pass type I membrane protein</topology>
    </subcellularLocation>
    <subcellularLocation>
        <location evidence="3">Host endoplasmic reticulum membrane</location>
        <topology evidence="3">Single-pass type I membrane protein</topology>
    </subcellularLocation>
    <subcellularLocation>
        <location evidence="2">Virion membrane</location>
        <topology evidence="2">Single-pass membrane protein</topology>
    </subcellularLocation>
</comment>
<evidence type="ECO:0000259" key="21">
    <source>
        <dbReference type="Pfam" id="PF20682"/>
    </source>
</evidence>